<feature type="compositionally biased region" description="Pro residues" evidence="1">
    <location>
        <begin position="591"/>
        <end position="602"/>
    </location>
</feature>
<dbReference type="InParanoid" id="A0A5C3NRN4"/>
<evidence type="ECO:0000313" key="2">
    <source>
        <dbReference type="EMBL" id="TFK79901.1"/>
    </source>
</evidence>
<evidence type="ECO:0000256" key="1">
    <source>
        <dbReference type="SAM" id="MobiDB-lite"/>
    </source>
</evidence>
<feature type="region of interest" description="Disordered" evidence="1">
    <location>
        <begin position="85"/>
        <end position="108"/>
    </location>
</feature>
<keyword evidence="3" id="KW-1185">Reference proteome</keyword>
<organism evidence="2 3">
    <name type="scientific">Polyporus arcularius HHB13444</name>
    <dbReference type="NCBI Taxonomy" id="1314778"/>
    <lineage>
        <taxon>Eukaryota</taxon>
        <taxon>Fungi</taxon>
        <taxon>Dikarya</taxon>
        <taxon>Basidiomycota</taxon>
        <taxon>Agaricomycotina</taxon>
        <taxon>Agaricomycetes</taxon>
        <taxon>Polyporales</taxon>
        <taxon>Polyporaceae</taxon>
        <taxon>Polyporus</taxon>
    </lineage>
</organism>
<dbReference type="Proteomes" id="UP000308197">
    <property type="component" value="Unassembled WGS sequence"/>
</dbReference>
<accession>A0A5C3NRN4</accession>
<feature type="compositionally biased region" description="Low complexity" evidence="1">
    <location>
        <begin position="89"/>
        <end position="104"/>
    </location>
</feature>
<gene>
    <name evidence="2" type="ORF">K466DRAFT_605774</name>
</gene>
<protein>
    <submittedName>
        <fullName evidence="2">Uncharacterized protein</fullName>
    </submittedName>
</protein>
<dbReference type="STRING" id="1314778.A0A5C3NRN4"/>
<feature type="region of interest" description="Disordered" evidence="1">
    <location>
        <begin position="591"/>
        <end position="668"/>
    </location>
</feature>
<dbReference type="EMBL" id="ML211899">
    <property type="protein sequence ID" value="TFK79901.1"/>
    <property type="molecule type" value="Genomic_DNA"/>
</dbReference>
<reference evidence="2 3" key="1">
    <citation type="journal article" date="2019" name="Nat. Ecol. Evol.">
        <title>Megaphylogeny resolves global patterns of mushroom evolution.</title>
        <authorList>
            <person name="Varga T."/>
            <person name="Krizsan K."/>
            <person name="Foldi C."/>
            <person name="Dima B."/>
            <person name="Sanchez-Garcia M."/>
            <person name="Sanchez-Ramirez S."/>
            <person name="Szollosi G.J."/>
            <person name="Szarkandi J.G."/>
            <person name="Papp V."/>
            <person name="Albert L."/>
            <person name="Andreopoulos W."/>
            <person name="Angelini C."/>
            <person name="Antonin V."/>
            <person name="Barry K.W."/>
            <person name="Bougher N.L."/>
            <person name="Buchanan P."/>
            <person name="Buyck B."/>
            <person name="Bense V."/>
            <person name="Catcheside P."/>
            <person name="Chovatia M."/>
            <person name="Cooper J."/>
            <person name="Damon W."/>
            <person name="Desjardin D."/>
            <person name="Finy P."/>
            <person name="Geml J."/>
            <person name="Haridas S."/>
            <person name="Hughes K."/>
            <person name="Justo A."/>
            <person name="Karasinski D."/>
            <person name="Kautmanova I."/>
            <person name="Kiss B."/>
            <person name="Kocsube S."/>
            <person name="Kotiranta H."/>
            <person name="LaButti K.M."/>
            <person name="Lechner B.E."/>
            <person name="Liimatainen K."/>
            <person name="Lipzen A."/>
            <person name="Lukacs Z."/>
            <person name="Mihaltcheva S."/>
            <person name="Morgado L.N."/>
            <person name="Niskanen T."/>
            <person name="Noordeloos M.E."/>
            <person name="Ohm R.A."/>
            <person name="Ortiz-Santana B."/>
            <person name="Ovrebo C."/>
            <person name="Racz N."/>
            <person name="Riley R."/>
            <person name="Savchenko A."/>
            <person name="Shiryaev A."/>
            <person name="Soop K."/>
            <person name="Spirin V."/>
            <person name="Szebenyi C."/>
            <person name="Tomsovsky M."/>
            <person name="Tulloss R.E."/>
            <person name="Uehling J."/>
            <person name="Grigoriev I.V."/>
            <person name="Vagvolgyi C."/>
            <person name="Papp T."/>
            <person name="Martin F.M."/>
            <person name="Miettinen O."/>
            <person name="Hibbett D.S."/>
            <person name="Nagy L.G."/>
        </authorList>
    </citation>
    <scope>NUCLEOTIDE SEQUENCE [LARGE SCALE GENOMIC DNA]</scope>
    <source>
        <strain evidence="2 3">HHB13444</strain>
    </source>
</reference>
<dbReference type="AlphaFoldDB" id="A0A5C3NRN4"/>
<proteinExistence type="predicted"/>
<feature type="region of interest" description="Disordered" evidence="1">
    <location>
        <begin position="345"/>
        <end position="366"/>
    </location>
</feature>
<evidence type="ECO:0000313" key="3">
    <source>
        <dbReference type="Proteomes" id="UP000308197"/>
    </source>
</evidence>
<feature type="compositionally biased region" description="Polar residues" evidence="1">
    <location>
        <begin position="353"/>
        <end position="365"/>
    </location>
</feature>
<sequence length="668" mass="71452">MAPSSWATSDEWDWMTARNQESADATKRGRYTPWFNGVSHDYFSMYPTRKRLYGDREQLTPEEEVVLTEAIKTRRRQLANWFHNHRSPSRSARASPYATAAALRKGGRKRAPHAREVYCRLYYGDEQKAAVQEELEDAAKSLGRKLTCGETMKVTRAHIDMAFDEASEVVKYKVAARVVEEKGSLIAASRVDDLDREPTPEEYQAAIQAGPVVLQELLKPVVKAHGWVCSVIAAGPCPEEGGEIRSYAVHFGQNQSGHTLPEVMPDFREKYIKPMINFAKGVFPREVRDSRALRAFPEDMADAEPRSSNRPPTCRMVSITNALEAATLADSPPVTIRQPAATAPSAVQAAIPGSSSTQNAGSLSHTPMELDSSAVLIDAPMVDSFAPTSRTSDIPQQSTFHDVFDADLLYSADMYPVIGPGMGLGAQFVGTQFSGTHTDRAQYGGVQYGGAQYGNAHSGNAHYGNVQYGNAQYGNAQYGNAQYGGVALPGTASYGNMALGGLLDTLNAPLSNVNFDPITALVLPQPHLPTPPAASFTATSTDAAAPPTSATSTMAIEPMPAAALSTPTAALPTPVAALPMPAAALPMPAAAPPMPAAAPPTPTADDGVLEDVAPGGRPRRARRAPTQPDAQFASGSKAPTKATTQLKRKGLGKENRVPAQGSSRTRRR</sequence>
<name>A0A5C3NRN4_9APHY</name>